<keyword evidence="5" id="KW-0285">Flavoprotein</keyword>
<dbReference type="InterPro" id="IPR012349">
    <property type="entry name" value="Split_barrel_FMN-bd"/>
</dbReference>
<evidence type="ECO:0000256" key="2">
    <source>
        <dbReference type="ARBA" id="ARBA00004738"/>
    </source>
</evidence>
<dbReference type="GeneID" id="68103820"/>
<gene>
    <name evidence="10" type="ORF">C9374_011366</name>
</gene>
<dbReference type="Pfam" id="PF01243">
    <property type="entry name" value="PNPOx_N"/>
    <property type="match status" value="1"/>
</dbReference>
<comment type="caution">
    <text evidence="10">The sequence shown here is derived from an EMBL/GenBank/DDBJ whole genome shotgun (WGS) entry which is preliminary data.</text>
</comment>
<evidence type="ECO:0000313" key="10">
    <source>
        <dbReference type="EMBL" id="KAG2392641.1"/>
    </source>
</evidence>
<dbReference type="GO" id="GO:0008615">
    <property type="term" value="P:pyridoxine biosynthetic process"/>
    <property type="evidence" value="ECO:0007669"/>
    <property type="project" value="InterPro"/>
</dbReference>
<dbReference type="InterPro" id="IPR011576">
    <property type="entry name" value="Pyridox_Oxase_N"/>
</dbReference>
<dbReference type="EC" id="1.4.3.5" evidence="4"/>
<sequence>MIPHHLPPGIKPISSSNEYSSTLAFQFQNNAHDGFENNPIGKFQKWLSQSNDFIKQLDISTTNDQVDISAMKSKLFVANLAADFVTVNAHTLQPSSRKIICKDISEKGFTFFTNTSTSKKGMDISTNNKVALNFMFTLPVIRQIRVEGIALPVSEDQVRQSYEKEEPEYRVNIHTCPQSQHSRGRDEMWKEFEEINSNKSPSELKSSIPKYWGGYLIVPNRFEFYQEGLHRMADRVEYTKEEQSESWNVSTLYP</sequence>
<comment type="cofactor">
    <cofactor evidence="1">
        <name>FMN</name>
        <dbReference type="ChEBI" id="CHEBI:58210"/>
    </cofactor>
</comment>
<accession>A0AA88H257</accession>
<evidence type="ECO:0000256" key="4">
    <source>
        <dbReference type="ARBA" id="ARBA00012801"/>
    </source>
</evidence>
<evidence type="ECO:0000256" key="5">
    <source>
        <dbReference type="ARBA" id="ARBA00022630"/>
    </source>
</evidence>
<name>A0AA88H257_NAELO</name>
<dbReference type="GO" id="GO:0004733">
    <property type="term" value="F:pyridoxamine phosphate oxidase activity"/>
    <property type="evidence" value="ECO:0007669"/>
    <property type="project" value="UniProtKB-EC"/>
</dbReference>
<comment type="pathway">
    <text evidence="3">Cofactor metabolism; pyridoxal 5'-phosphate salvage; pyridoxal 5'-phosphate from pyridoxine 5'-phosphate: step 1/1.</text>
</comment>
<feature type="domain" description="Pyridoxamine 5'-phosphate oxidase N-terminal" evidence="8">
    <location>
        <begin position="86"/>
        <end position="197"/>
    </location>
</feature>
<dbReference type="InterPro" id="IPR000659">
    <property type="entry name" value="Pyridox_Oxase"/>
</dbReference>
<reference evidence="10 11" key="1">
    <citation type="journal article" date="2018" name="BMC Genomics">
        <title>The genome of Naegleria lovaniensis, the basis for a comparative approach to unravel pathogenicity factors of the human pathogenic amoeba N. fowleri.</title>
        <authorList>
            <person name="Liechti N."/>
            <person name="Schurch N."/>
            <person name="Bruggmann R."/>
            <person name="Wittwer M."/>
        </authorList>
    </citation>
    <scope>NUCLEOTIDE SEQUENCE [LARGE SCALE GENOMIC DNA]</scope>
    <source>
        <strain evidence="10 11">ATCC 30569</strain>
    </source>
</reference>
<dbReference type="Pfam" id="PF10590">
    <property type="entry name" value="PNP_phzG_C"/>
    <property type="match status" value="1"/>
</dbReference>
<evidence type="ECO:0000256" key="1">
    <source>
        <dbReference type="ARBA" id="ARBA00001917"/>
    </source>
</evidence>
<organism evidence="10 11">
    <name type="scientific">Naegleria lovaniensis</name>
    <name type="common">Amoeba</name>
    <dbReference type="NCBI Taxonomy" id="51637"/>
    <lineage>
        <taxon>Eukaryota</taxon>
        <taxon>Discoba</taxon>
        <taxon>Heterolobosea</taxon>
        <taxon>Tetramitia</taxon>
        <taxon>Eutetramitia</taxon>
        <taxon>Vahlkampfiidae</taxon>
        <taxon>Naegleria</taxon>
    </lineage>
</organism>
<evidence type="ECO:0000256" key="3">
    <source>
        <dbReference type="ARBA" id="ARBA00005037"/>
    </source>
</evidence>
<dbReference type="EMBL" id="PYSW02000004">
    <property type="protein sequence ID" value="KAG2392641.1"/>
    <property type="molecule type" value="Genomic_DNA"/>
</dbReference>
<comment type="pathway">
    <text evidence="2">Cofactor metabolism; pyridoxal 5'-phosphate salvage; pyridoxal 5'-phosphate from pyridoxamine 5'-phosphate: step 1/1.</text>
</comment>
<proteinExistence type="predicted"/>
<dbReference type="PANTHER" id="PTHR10851:SF0">
    <property type="entry name" value="PYRIDOXINE-5'-PHOSPHATE OXIDASE"/>
    <property type="match status" value="1"/>
</dbReference>
<evidence type="ECO:0000259" key="8">
    <source>
        <dbReference type="Pfam" id="PF01243"/>
    </source>
</evidence>
<feature type="domain" description="Pyridoxine 5'-phosphate oxidase dimerisation C-terminal" evidence="9">
    <location>
        <begin position="212"/>
        <end position="254"/>
    </location>
</feature>
<dbReference type="Proteomes" id="UP000816034">
    <property type="component" value="Unassembled WGS sequence"/>
</dbReference>
<keyword evidence="6" id="KW-0288">FMN</keyword>
<evidence type="ECO:0000259" key="9">
    <source>
        <dbReference type="Pfam" id="PF10590"/>
    </source>
</evidence>
<dbReference type="AlphaFoldDB" id="A0AA88H257"/>
<dbReference type="SUPFAM" id="SSF50475">
    <property type="entry name" value="FMN-binding split barrel"/>
    <property type="match status" value="1"/>
</dbReference>
<dbReference type="Gene3D" id="2.30.110.10">
    <property type="entry name" value="Electron Transport, Fmn-binding Protein, Chain A"/>
    <property type="match status" value="1"/>
</dbReference>
<evidence type="ECO:0000256" key="6">
    <source>
        <dbReference type="ARBA" id="ARBA00022643"/>
    </source>
</evidence>
<dbReference type="InterPro" id="IPR019576">
    <property type="entry name" value="Pyridoxamine_oxidase_dimer_C"/>
</dbReference>
<keyword evidence="7" id="KW-0560">Oxidoreductase</keyword>
<dbReference type="PANTHER" id="PTHR10851">
    <property type="entry name" value="PYRIDOXINE-5-PHOSPHATE OXIDASE"/>
    <property type="match status" value="1"/>
</dbReference>
<dbReference type="RefSeq" id="XP_044554535.1">
    <property type="nucleotide sequence ID" value="XM_044687013.1"/>
</dbReference>
<evidence type="ECO:0000256" key="7">
    <source>
        <dbReference type="ARBA" id="ARBA00023002"/>
    </source>
</evidence>
<evidence type="ECO:0000313" key="11">
    <source>
        <dbReference type="Proteomes" id="UP000816034"/>
    </source>
</evidence>
<protein>
    <recommendedName>
        <fullName evidence="4">pyridoxal 5'-phosphate synthase</fullName>
        <ecNumber evidence="4">1.4.3.5</ecNumber>
    </recommendedName>
</protein>
<dbReference type="GO" id="GO:0010181">
    <property type="term" value="F:FMN binding"/>
    <property type="evidence" value="ECO:0007669"/>
    <property type="project" value="InterPro"/>
</dbReference>
<keyword evidence="11" id="KW-1185">Reference proteome</keyword>